<evidence type="ECO:0000256" key="8">
    <source>
        <dbReference type="ARBA" id="ARBA00022989"/>
    </source>
</evidence>
<keyword evidence="12" id="KW-0830">Ubiquinone</keyword>
<dbReference type="EMBL" id="FPHC01000047">
    <property type="protein sequence ID" value="SFV58174.1"/>
    <property type="molecule type" value="Genomic_DNA"/>
</dbReference>
<evidence type="ECO:0000256" key="6">
    <source>
        <dbReference type="ARBA" id="ARBA00022719"/>
    </source>
</evidence>
<dbReference type="EC" id="1.6.5.3" evidence="12"/>
<keyword evidence="3" id="KW-0813">Transport</keyword>
<evidence type="ECO:0000256" key="4">
    <source>
        <dbReference type="ARBA" id="ARBA00022475"/>
    </source>
</evidence>
<keyword evidence="4" id="KW-1003">Cell membrane</keyword>
<evidence type="ECO:0000256" key="7">
    <source>
        <dbReference type="ARBA" id="ARBA00022967"/>
    </source>
</evidence>
<dbReference type="Gene3D" id="1.20.58.1610">
    <property type="entry name" value="NADH:ubiquinone/plastoquinone oxidoreductase, chain 3"/>
    <property type="match status" value="1"/>
</dbReference>
<comment type="subcellular location">
    <subcellularLocation>
        <location evidence="1">Membrane</location>
    </subcellularLocation>
</comment>
<keyword evidence="10 11" id="KW-0472">Membrane</keyword>
<sequence>MSTSLLLSSAMILVLVVALPAIFHLTRYLGAKSDNERKNEPYEGGIRATHRDSSDIFNVKFFLVGIVFLIFDVEVLFLFPWALNLRDLGWFGVGEILVFVGILIAGLIYVYKSRILQWK</sequence>
<evidence type="ECO:0000256" key="1">
    <source>
        <dbReference type="ARBA" id="ARBA00004370"/>
    </source>
</evidence>
<keyword evidence="5 11" id="KW-0812">Transmembrane</keyword>
<evidence type="ECO:0000256" key="5">
    <source>
        <dbReference type="ARBA" id="ARBA00022692"/>
    </source>
</evidence>
<feature type="transmembrane region" description="Helical" evidence="11">
    <location>
        <begin position="6"/>
        <end position="29"/>
    </location>
</feature>
<keyword evidence="8 11" id="KW-1133">Transmembrane helix</keyword>
<keyword evidence="6" id="KW-0874">Quinone</keyword>
<dbReference type="GO" id="GO:0030964">
    <property type="term" value="C:NADH dehydrogenase complex"/>
    <property type="evidence" value="ECO:0007669"/>
    <property type="project" value="TreeGrafter"/>
</dbReference>
<dbReference type="PANTHER" id="PTHR11058">
    <property type="entry name" value="NADH-UBIQUINONE OXIDOREDUCTASE CHAIN 3"/>
    <property type="match status" value="1"/>
</dbReference>
<comment type="similarity">
    <text evidence="2">Belongs to the complex I subunit 3 family.</text>
</comment>
<dbReference type="GO" id="GO:0016491">
    <property type="term" value="F:oxidoreductase activity"/>
    <property type="evidence" value="ECO:0007669"/>
    <property type="project" value="UniProtKB-KW"/>
</dbReference>
<dbReference type="PANTHER" id="PTHR11058:SF22">
    <property type="entry name" value="NADH-QUINONE OXIDOREDUCTASE SUBUNIT A"/>
    <property type="match status" value="1"/>
</dbReference>
<dbReference type="InterPro" id="IPR038430">
    <property type="entry name" value="NDAH_ubi_oxred_su3_sf"/>
</dbReference>
<reference evidence="12" key="1">
    <citation type="submission" date="2016-10" db="EMBL/GenBank/DDBJ databases">
        <authorList>
            <person name="de Groot N.N."/>
        </authorList>
    </citation>
    <scope>NUCLEOTIDE SEQUENCE</scope>
</reference>
<evidence type="ECO:0000313" key="12">
    <source>
        <dbReference type="EMBL" id="SFV58174.1"/>
    </source>
</evidence>
<evidence type="ECO:0000256" key="9">
    <source>
        <dbReference type="ARBA" id="ARBA00023027"/>
    </source>
</evidence>
<evidence type="ECO:0000256" key="11">
    <source>
        <dbReference type="SAM" id="Phobius"/>
    </source>
</evidence>
<dbReference type="GO" id="GO:0048038">
    <property type="term" value="F:quinone binding"/>
    <property type="evidence" value="ECO:0007669"/>
    <property type="project" value="UniProtKB-KW"/>
</dbReference>
<accession>A0A1W1BXH2</accession>
<feature type="transmembrane region" description="Helical" evidence="11">
    <location>
        <begin position="61"/>
        <end position="82"/>
    </location>
</feature>
<evidence type="ECO:0000256" key="10">
    <source>
        <dbReference type="ARBA" id="ARBA00023136"/>
    </source>
</evidence>
<dbReference type="Pfam" id="PF00507">
    <property type="entry name" value="Oxidored_q4"/>
    <property type="match status" value="1"/>
</dbReference>
<keyword evidence="12" id="KW-0560">Oxidoreductase</keyword>
<gene>
    <name evidence="12" type="ORF">MNB_SV-6-1356</name>
</gene>
<keyword evidence="9" id="KW-0520">NAD</keyword>
<dbReference type="GO" id="GO:0008137">
    <property type="term" value="F:NADH dehydrogenase (ubiquinone) activity"/>
    <property type="evidence" value="ECO:0007669"/>
    <property type="project" value="InterPro"/>
</dbReference>
<organism evidence="12">
    <name type="scientific">hydrothermal vent metagenome</name>
    <dbReference type="NCBI Taxonomy" id="652676"/>
    <lineage>
        <taxon>unclassified sequences</taxon>
        <taxon>metagenomes</taxon>
        <taxon>ecological metagenomes</taxon>
    </lineage>
</organism>
<evidence type="ECO:0000256" key="2">
    <source>
        <dbReference type="ARBA" id="ARBA00008472"/>
    </source>
</evidence>
<protein>
    <submittedName>
        <fullName evidence="12">NADH ubiquinone oxidoreductase chain A</fullName>
        <ecNumber evidence="12">1.6.5.3</ecNumber>
    </submittedName>
</protein>
<dbReference type="AlphaFoldDB" id="A0A1W1BXH2"/>
<proteinExistence type="inferred from homology"/>
<feature type="transmembrane region" description="Helical" evidence="11">
    <location>
        <begin position="88"/>
        <end position="111"/>
    </location>
</feature>
<dbReference type="InterPro" id="IPR000440">
    <property type="entry name" value="NADH_UbQ/plastoQ_OxRdtase_su3"/>
</dbReference>
<keyword evidence="7" id="KW-1278">Translocase</keyword>
<name>A0A1W1BXH2_9ZZZZ</name>
<evidence type="ECO:0000256" key="3">
    <source>
        <dbReference type="ARBA" id="ARBA00022448"/>
    </source>
</evidence>